<dbReference type="Gene3D" id="3.40.50.720">
    <property type="entry name" value="NAD(P)-binding Rossmann-like Domain"/>
    <property type="match status" value="1"/>
</dbReference>
<dbReference type="InterPro" id="IPR002328">
    <property type="entry name" value="ADH_Zn_CS"/>
</dbReference>
<dbReference type="Pfam" id="PF08240">
    <property type="entry name" value="ADH_N"/>
    <property type="match status" value="1"/>
</dbReference>
<organism evidence="3 4">
    <name type="scientific">Salmonirosea aquatica</name>
    <dbReference type="NCBI Taxonomy" id="2654236"/>
    <lineage>
        <taxon>Bacteria</taxon>
        <taxon>Pseudomonadati</taxon>
        <taxon>Bacteroidota</taxon>
        <taxon>Cytophagia</taxon>
        <taxon>Cytophagales</taxon>
        <taxon>Spirosomataceae</taxon>
        <taxon>Salmonirosea</taxon>
    </lineage>
</organism>
<keyword evidence="1" id="KW-0560">Oxidoreductase</keyword>
<dbReference type="EMBL" id="WHLY01000002">
    <property type="protein sequence ID" value="MPR36974.1"/>
    <property type="molecule type" value="Genomic_DNA"/>
</dbReference>
<gene>
    <name evidence="3" type="ORF">GBK04_27480</name>
</gene>
<dbReference type="PANTHER" id="PTHR44013">
    <property type="entry name" value="ZINC-TYPE ALCOHOL DEHYDROGENASE-LIKE PROTEIN C16A3.02C"/>
    <property type="match status" value="1"/>
</dbReference>
<dbReference type="SMART" id="SM00829">
    <property type="entry name" value="PKS_ER"/>
    <property type="match status" value="1"/>
</dbReference>
<feature type="domain" description="Enoyl reductase (ER)" evidence="2">
    <location>
        <begin position="10"/>
        <end position="315"/>
    </location>
</feature>
<dbReference type="RefSeq" id="WP_152765338.1">
    <property type="nucleotide sequence ID" value="NZ_WHLY01000002.1"/>
</dbReference>
<reference evidence="3 4" key="1">
    <citation type="submission" date="2019-10" db="EMBL/GenBank/DDBJ databases">
        <title>Draft Genome Sequence of Cytophagaceae sp. SJW1-29.</title>
        <authorList>
            <person name="Choi A."/>
        </authorList>
    </citation>
    <scope>NUCLEOTIDE SEQUENCE [LARGE SCALE GENOMIC DNA]</scope>
    <source>
        <strain evidence="3 4">SJW1-29</strain>
    </source>
</reference>
<dbReference type="InterPro" id="IPR052733">
    <property type="entry name" value="Chloroplast_QOR"/>
</dbReference>
<dbReference type="InterPro" id="IPR020843">
    <property type="entry name" value="ER"/>
</dbReference>
<name>A0A7C9BLN6_9BACT</name>
<dbReference type="Gene3D" id="3.90.180.10">
    <property type="entry name" value="Medium-chain alcohol dehydrogenases, catalytic domain"/>
    <property type="match status" value="1"/>
</dbReference>
<sequence>MKAAVYTLYGNPEVVQVKDVPKPTPKHNELVIKVNATTVTAGDWRMRAGNPFPIKLYNGLFKLKRTVLGHEFSGVVDSLGKNVAKFKKGDTLFGYTGANAGAHAEYVLVPANGVVAHKPGNIEDQDAAALPVGALTSLYFLRKADIKQGQNVLVYGASGSVGTYAVQLAKFFGATVTAVCSQANAELVRSLGADQAIDYGKQDFAKGPEKFDVIFDAVGKTSYAKSKKVLKPKGFYLTVGMGVSFMLQSAMNVFTRKHQLISGVAKLTKEELQFLTSLLEVGTIKPVIDRVYPLSEIRKAHQHAETGHKKGNIVILN</sequence>
<dbReference type="InterPro" id="IPR011032">
    <property type="entry name" value="GroES-like_sf"/>
</dbReference>
<dbReference type="CDD" id="cd08267">
    <property type="entry name" value="MDR1"/>
    <property type="match status" value="1"/>
</dbReference>
<dbReference type="InterPro" id="IPR036291">
    <property type="entry name" value="NAD(P)-bd_dom_sf"/>
</dbReference>
<dbReference type="SUPFAM" id="SSF51735">
    <property type="entry name" value="NAD(P)-binding Rossmann-fold domains"/>
    <property type="match status" value="1"/>
</dbReference>
<dbReference type="PROSITE" id="PS00059">
    <property type="entry name" value="ADH_ZINC"/>
    <property type="match status" value="1"/>
</dbReference>
<evidence type="ECO:0000313" key="4">
    <source>
        <dbReference type="Proteomes" id="UP000479293"/>
    </source>
</evidence>
<evidence type="ECO:0000256" key="1">
    <source>
        <dbReference type="ARBA" id="ARBA00023002"/>
    </source>
</evidence>
<evidence type="ECO:0000259" key="2">
    <source>
        <dbReference type="SMART" id="SM00829"/>
    </source>
</evidence>
<comment type="caution">
    <text evidence="3">The sequence shown here is derived from an EMBL/GenBank/DDBJ whole genome shotgun (WGS) entry which is preliminary data.</text>
</comment>
<dbReference type="InterPro" id="IPR013154">
    <property type="entry name" value="ADH-like_N"/>
</dbReference>
<dbReference type="Proteomes" id="UP000479293">
    <property type="component" value="Unassembled WGS sequence"/>
</dbReference>
<evidence type="ECO:0000313" key="3">
    <source>
        <dbReference type="EMBL" id="MPR36974.1"/>
    </source>
</evidence>
<accession>A0A7C9BLN6</accession>
<dbReference type="AlphaFoldDB" id="A0A7C9BLN6"/>
<keyword evidence="4" id="KW-1185">Reference proteome</keyword>
<dbReference type="PANTHER" id="PTHR44013:SF1">
    <property type="entry name" value="ZINC-TYPE ALCOHOL DEHYDROGENASE-LIKE PROTEIN C16A3.02C"/>
    <property type="match status" value="1"/>
</dbReference>
<protein>
    <submittedName>
        <fullName evidence="3">Zinc-binding dehydrogenase</fullName>
    </submittedName>
</protein>
<dbReference type="SUPFAM" id="SSF50129">
    <property type="entry name" value="GroES-like"/>
    <property type="match status" value="1"/>
</dbReference>
<proteinExistence type="predicted"/>
<dbReference type="Pfam" id="PF13602">
    <property type="entry name" value="ADH_zinc_N_2"/>
    <property type="match status" value="1"/>
</dbReference>
<dbReference type="GO" id="GO:0016616">
    <property type="term" value="F:oxidoreductase activity, acting on the CH-OH group of donors, NAD or NADP as acceptor"/>
    <property type="evidence" value="ECO:0007669"/>
    <property type="project" value="UniProtKB-ARBA"/>
</dbReference>
<dbReference type="GO" id="GO:0008270">
    <property type="term" value="F:zinc ion binding"/>
    <property type="evidence" value="ECO:0007669"/>
    <property type="project" value="InterPro"/>
</dbReference>